<evidence type="ECO:0000256" key="1">
    <source>
        <dbReference type="SAM" id="MobiDB-lite"/>
    </source>
</evidence>
<dbReference type="GeneID" id="18910606"/>
<feature type="compositionally biased region" description="Low complexity" evidence="1">
    <location>
        <begin position="302"/>
        <end position="316"/>
    </location>
</feature>
<keyword evidence="3" id="KW-1185">Reference proteome</keyword>
<protein>
    <submittedName>
        <fullName evidence="2">Uncharacterized protein</fullName>
    </submittedName>
</protein>
<evidence type="ECO:0000313" key="3">
    <source>
        <dbReference type="Proteomes" id="UP000008370"/>
    </source>
</evidence>
<reference evidence="2 3" key="1">
    <citation type="journal article" date="2012" name="BMC Genomics">
        <title>Comparative genomics of the white-rot fungi, Phanerochaete carnosa and P. chrysosporium, to elucidate the genetic basis of the distinct wood types they colonize.</title>
        <authorList>
            <person name="Suzuki H."/>
            <person name="MacDonald J."/>
            <person name="Syed K."/>
            <person name="Salamov A."/>
            <person name="Hori C."/>
            <person name="Aerts A."/>
            <person name="Henrissat B."/>
            <person name="Wiebenga A."/>
            <person name="vanKuyk P.A."/>
            <person name="Barry K."/>
            <person name="Lindquist E."/>
            <person name="LaButti K."/>
            <person name="Lapidus A."/>
            <person name="Lucas S."/>
            <person name="Coutinho P."/>
            <person name="Gong Y."/>
            <person name="Samejima M."/>
            <person name="Mahadevan R."/>
            <person name="Abou-Zaid M."/>
            <person name="de Vries R.P."/>
            <person name="Igarashi K."/>
            <person name="Yadav J.S."/>
            <person name="Grigoriev I.V."/>
            <person name="Master E.R."/>
        </authorList>
    </citation>
    <scope>NUCLEOTIDE SEQUENCE [LARGE SCALE GENOMIC DNA]</scope>
    <source>
        <strain evidence="2 3">HHB-10118-sp</strain>
    </source>
</reference>
<dbReference type="AlphaFoldDB" id="K5VC28"/>
<feature type="region of interest" description="Disordered" evidence="1">
    <location>
        <begin position="31"/>
        <end position="83"/>
    </location>
</feature>
<name>K5VC28_PHACS</name>
<dbReference type="EMBL" id="JH930468">
    <property type="protein sequence ID" value="EKM60476.1"/>
    <property type="molecule type" value="Genomic_DNA"/>
</dbReference>
<sequence length="323" mass="33760">MAGFMTKINRDEATRKLQCDDYHEDGAELDLLAGQSPDRSQPSTPLHIPTVTTSSFSSTTPVSLNTLPARPPKSTTVLSGNGSAAPDMADVVSLSADIPVDELVGHLVIPDTAASGTHTRSVPVPTADQEPLVFSLTTPSSADEEPTIYTAFMADFMTETNRDEAIRELSTPLHSSAAAASWSSSIASIPPETLPAWALKSTMAPSGTGGEAPDTADIVLLPADISVDELISHLATPDTVASGTYIMPVPAPAADQEFLAFPLPTPTSANEEPTTFTTFMADFMSEANRDEATREFSAPLHSSAASISTSSSSTSIPLETLPA</sequence>
<proteinExistence type="predicted"/>
<dbReference type="InParanoid" id="K5VC28"/>
<feature type="region of interest" description="Disordered" evidence="1">
    <location>
        <begin position="290"/>
        <end position="323"/>
    </location>
</feature>
<feature type="compositionally biased region" description="Low complexity" evidence="1">
    <location>
        <begin position="49"/>
        <end position="63"/>
    </location>
</feature>
<feature type="compositionally biased region" description="Polar residues" evidence="1">
    <location>
        <begin position="73"/>
        <end position="82"/>
    </location>
</feature>
<dbReference type="RefSeq" id="XP_007389934.1">
    <property type="nucleotide sequence ID" value="XM_007389872.1"/>
</dbReference>
<organism evidence="2 3">
    <name type="scientific">Phanerochaete carnosa (strain HHB-10118-sp)</name>
    <name type="common">White-rot fungus</name>
    <name type="synonym">Peniophora carnosa</name>
    <dbReference type="NCBI Taxonomy" id="650164"/>
    <lineage>
        <taxon>Eukaryota</taxon>
        <taxon>Fungi</taxon>
        <taxon>Dikarya</taxon>
        <taxon>Basidiomycota</taxon>
        <taxon>Agaricomycotina</taxon>
        <taxon>Agaricomycetes</taxon>
        <taxon>Polyporales</taxon>
        <taxon>Phanerochaetaceae</taxon>
        <taxon>Phanerochaete</taxon>
    </lineage>
</organism>
<evidence type="ECO:0000313" key="2">
    <source>
        <dbReference type="EMBL" id="EKM60476.1"/>
    </source>
</evidence>
<gene>
    <name evidence="2" type="ORF">PHACADRAFT_189611</name>
</gene>
<dbReference type="Proteomes" id="UP000008370">
    <property type="component" value="Unassembled WGS sequence"/>
</dbReference>
<dbReference type="KEGG" id="pco:PHACADRAFT_189611"/>
<accession>K5VC28</accession>
<dbReference type="HOGENOM" id="CLU_860812_0_0_1"/>